<evidence type="ECO:0000313" key="2">
    <source>
        <dbReference type="EMBL" id="GBP29455.1"/>
    </source>
</evidence>
<protein>
    <submittedName>
        <fullName evidence="2">Uncharacterized protein</fullName>
    </submittedName>
</protein>
<reference evidence="2 3" key="1">
    <citation type="journal article" date="2019" name="Commun. Biol.">
        <title>The bagworm genome reveals a unique fibroin gene that provides high tensile strength.</title>
        <authorList>
            <person name="Kono N."/>
            <person name="Nakamura H."/>
            <person name="Ohtoshi R."/>
            <person name="Tomita M."/>
            <person name="Numata K."/>
            <person name="Arakawa K."/>
        </authorList>
    </citation>
    <scope>NUCLEOTIDE SEQUENCE [LARGE SCALE GENOMIC DNA]</scope>
</reference>
<dbReference type="EMBL" id="BGZK01000220">
    <property type="protein sequence ID" value="GBP29455.1"/>
    <property type="molecule type" value="Genomic_DNA"/>
</dbReference>
<dbReference type="AlphaFoldDB" id="A0A4C1USN6"/>
<evidence type="ECO:0000313" key="3">
    <source>
        <dbReference type="Proteomes" id="UP000299102"/>
    </source>
</evidence>
<feature type="region of interest" description="Disordered" evidence="1">
    <location>
        <begin position="46"/>
        <end position="83"/>
    </location>
</feature>
<feature type="compositionally biased region" description="Basic and acidic residues" evidence="1">
    <location>
        <begin position="1"/>
        <end position="16"/>
    </location>
</feature>
<proteinExistence type="predicted"/>
<accession>A0A4C1USN6</accession>
<gene>
    <name evidence="2" type="ORF">EVAR_22067_1</name>
</gene>
<feature type="region of interest" description="Disordered" evidence="1">
    <location>
        <begin position="1"/>
        <end position="22"/>
    </location>
</feature>
<comment type="caution">
    <text evidence="2">The sequence shown here is derived from an EMBL/GenBank/DDBJ whole genome shotgun (WGS) entry which is preliminary data.</text>
</comment>
<sequence length="83" mass="9409">MLHLHQERPYQTKWRGDNPLIPHVDAERPHSWHTYRLMQSLQQFRSPASQRAIHLGSSAPAARRAPPPAPRGHSASTYPGPDT</sequence>
<dbReference type="Proteomes" id="UP000299102">
    <property type="component" value="Unassembled WGS sequence"/>
</dbReference>
<evidence type="ECO:0000256" key="1">
    <source>
        <dbReference type="SAM" id="MobiDB-lite"/>
    </source>
</evidence>
<keyword evidence="3" id="KW-1185">Reference proteome</keyword>
<organism evidence="2 3">
    <name type="scientific">Eumeta variegata</name>
    <name type="common">Bagworm moth</name>
    <name type="synonym">Eumeta japonica</name>
    <dbReference type="NCBI Taxonomy" id="151549"/>
    <lineage>
        <taxon>Eukaryota</taxon>
        <taxon>Metazoa</taxon>
        <taxon>Ecdysozoa</taxon>
        <taxon>Arthropoda</taxon>
        <taxon>Hexapoda</taxon>
        <taxon>Insecta</taxon>
        <taxon>Pterygota</taxon>
        <taxon>Neoptera</taxon>
        <taxon>Endopterygota</taxon>
        <taxon>Lepidoptera</taxon>
        <taxon>Glossata</taxon>
        <taxon>Ditrysia</taxon>
        <taxon>Tineoidea</taxon>
        <taxon>Psychidae</taxon>
        <taxon>Oiketicinae</taxon>
        <taxon>Eumeta</taxon>
    </lineage>
</organism>
<name>A0A4C1USN6_EUMVA</name>